<keyword evidence="5" id="KW-0496">Mitochondrion</keyword>
<dbReference type="PANTHER" id="PTHR43603:SF1">
    <property type="entry name" value="ZINC-REGULATED GTPASE METALLOPROTEIN ACTIVATOR 1"/>
    <property type="match status" value="1"/>
</dbReference>
<evidence type="ECO:0000256" key="3">
    <source>
        <dbReference type="ARBA" id="ARBA00022741"/>
    </source>
</evidence>
<dbReference type="PROSITE" id="PS50106">
    <property type="entry name" value="PDZ"/>
    <property type="match status" value="1"/>
</dbReference>
<dbReference type="AlphaFoldDB" id="A0A1Q9CSE1"/>
<dbReference type="SMART" id="SM00387">
    <property type="entry name" value="HATPase_c"/>
    <property type="match status" value="1"/>
</dbReference>
<dbReference type="InterPro" id="IPR011629">
    <property type="entry name" value="CobW-like_C"/>
</dbReference>
<comment type="catalytic activity">
    <reaction evidence="8">
        <text>GTP + H2O = GDP + phosphate + H(+)</text>
        <dbReference type="Rhea" id="RHEA:19669"/>
        <dbReference type="ChEBI" id="CHEBI:15377"/>
        <dbReference type="ChEBI" id="CHEBI:15378"/>
        <dbReference type="ChEBI" id="CHEBI:37565"/>
        <dbReference type="ChEBI" id="CHEBI:43474"/>
        <dbReference type="ChEBI" id="CHEBI:58189"/>
    </reaction>
    <physiologicalReaction direction="left-to-right" evidence="8">
        <dbReference type="Rhea" id="RHEA:19670"/>
    </physiologicalReaction>
</comment>
<dbReference type="SMART" id="SM00833">
    <property type="entry name" value="CobW_C"/>
    <property type="match status" value="1"/>
</dbReference>
<dbReference type="InterPro" id="IPR018955">
    <property type="entry name" value="BCDHK/PDK_N"/>
</dbReference>
<keyword evidence="3" id="KW-0547">Nucleotide-binding</keyword>
<dbReference type="InterPro" id="IPR051927">
    <property type="entry name" value="Zn_Chap_cDPG_Synth"/>
</dbReference>
<evidence type="ECO:0008006" key="13">
    <source>
        <dbReference type="Google" id="ProtNLM"/>
    </source>
</evidence>
<evidence type="ECO:0000256" key="6">
    <source>
        <dbReference type="ARBA" id="ARBA00023186"/>
    </source>
</evidence>
<comment type="subcellular location">
    <subcellularLocation>
        <location evidence="1">Mitochondrion</location>
    </subcellularLocation>
</comment>
<dbReference type="InterPro" id="IPR036627">
    <property type="entry name" value="CobW-likC_sf"/>
</dbReference>
<keyword evidence="6" id="KW-0143">Chaperone</keyword>
<dbReference type="InterPro" id="IPR003495">
    <property type="entry name" value="CobW/HypB/UreG_nucleotide-bd"/>
</dbReference>
<dbReference type="InterPro" id="IPR005467">
    <property type="entry name" value="His_kinase_dom"/>
</dbReference>
<dbReference type="InterPro" id="IPR036784">
    <property type="entry name" value="AK/P_DHK_N_sf"/>
</dbReference>
<evidence type="ECO:0000256" key="1">
    <source>
        <dbReference type="ARBA" id="ARBA00004173"/>
    </source>
</evidence>
<accession>A0A1Q9CSE1</accession>
<gene>
    <name evidence="11" type="ORF">AK812_SmicGene33135</name>
</gene>
<dbReference type="Gene3D" id="3.40.50.300">
    <property type="entry name" value="P-loop containing nucleotide triphosphate hydrolases"/>
    <property type="match status" value="1"/>
</dbReference>
<dbReference type="SUPFAM" id="SSF55874">
    <property type="entry name" value="ATPase domain of HSP90 chaperone/DNA topoisomerase II/histidine kinase"/>
    <property type="match status" value="1"/>
</dbReference>
<dbReference type="Gene3D" id="3.30.565.10">
    <property type="entry name" value="Histidine kinase-like ATPase, C-terminal domain"/>
    <property type="match status" value="1"/>
</dbReference>
<dbReference type="SUPFAM" id="SSF52540">
    <property type="entry name" value="P-loop containing nucleoside triphosphate hydrolases"/>
    <property type="match status" value="1"/>
</dbReference>
<dbReference type="GO" id="GO:0016787">
    <property type="term" value="F:hydrolase activity"/>
    <property type="evidence" value="ECO:0007669"/>
    <property type="project" value="UniProtKB-KW"/>
</dbReference>
<dbReference type="EMBL" id="LSRX01000953">
    <property type="protein sequence ID" value="OLP85832.1"/>
    <property type="molecule type" value="Genomic_DNA"/>
</dbReference>
<evidence type="ECO:0000256" key="7">
    <source>
        <dbReference type="ARBA" id="ARBA00034320"/>
    </source>
</evidence>
<feature type="domain" description="PDZ" evidence="9">
    <location>
        <begin position="464"/>
        <end position="548"/>
    </location>
</feature>
<dbReference type="OrthoDB" id="258627at2759"/>
<evidence type="ECO:0000256" key="5">
    <source>
        <dbReference type="ARBA" id="ARBA00023128"/>
    </source>
</evidence>
<protein>
    <recommendedName>
        <fullName evidence="13">Protein-serine/threonine kinase</fullName>
    </recommendedName>
</protein>
<evidence type="ECO:0000313" key="12">
    <source>
        <dbReference type="Proteomes" id="UP000186817"/>
    </source>
</evidence>
<feature type="domain" description="Histidine kinase" evidence="10">
    <location>
        <begin position="1041"/>
        <end position="1177"/>
    </location>
</feature>
<proteinExistence type="inferred from homology"/>
<evidence type="ECO:0000259" key="10">
    <source>
        <dbReference type="PROSITE" id="PS50109"/>
    </source>
</evidence>
<dbReference type="GO" id="GO:0000166">
    <property type="term" value="F:nucleotide binding"/>
    <property type="evidence" value="ECO:0007669"/>
    <property type="project" value="UniProtKB-KW"/>
</dbReference>
<comment type="similarity">
    <text evidence="2">Belongs to the PDK/BCKDK protein kinase family.</text>
</comment>
<keyword evidence="4" id="KW-0378">Hydrolase</keyword>
<dbReference type="Pfam" id="PF07683">
    <property type="entry name" value="CobW_C"/>
    <property type="match status" value="1"/>
</dbReference>
<dbReference type="Gene3D" id="1.20.140.20">
    <property type="entry name" value="Alpha-ketoacid/pyruvate dehydrogenase kinase, N-terminal domain"/>
    <property type="match status" value="1"/>
</dbReference>
<comment type="caution">
    <text evidence="11">The sequence shown here is derived from an EMBL/GenBank/DDBJ whole genome shotgun (WGS) entry which is preliminary data.</text>
</comment>
<dbReference type="PROSITE" id="PS50109">
    <property type="entry name" value="HIS_KIN"/>
    <property type="match status" value="1"/>
</dbReference>
<dbReference type="InterPro" id="IPR027417">
    <property type="entry name" value="P-loop_NTPase"/>
</dbReference>
<dbReference type="Gene3D" id="3.30.1220.10">
    <property type="entry name" value="CobW-like, C-terminal domain"/>
    <property type="match status" value="1"/>
</dbReference>
<dbReference type="Pfam" id="PF02518">
    <property type="entry name" value="HATPase_c"/>
    <property type="match status" value="1"/>
</dbReference>
<organism evidence="11 12">
    <name type="scientific">Symbiodinium microadriaticum</name>
    <name type="common">Dinoflagellate</name>
    <name type="synonym">Zooxanthella microadriatica</name>
    <dbReference type="NCBI Taxonomy" id="2951"/>
    <lineage>
        <taxon>Eukaryota</taxon>
        <taxon>Sar</taxon>
        <taxon>Alveolata</taxon>
        <taxon>Dinophyceae</taxon>
        <taxon>Suessiales</taxon>
        <taxon>Symbiodiniaceae</taxon>
        <taxon>Symbiodinium</taxon>
    </lineage>
</organism>
<dbReference type="InterPro" id="IPR001478">
    <property type="entry name" value="PDZ"/>
</dbReference>
<dbReference type="Pfam" id="PF02492">
    <property type="entry name" value="cobW"/>
    <property type="match status" value="1"/>
</dbReference>
<reference evidence="11 12" key="1">
    <citation type="submission" date="2016-02" db="EMBL/GenBank/DDBJ databases">
        <title>Genome analysis of coral dinoflagellate symbionts highlights evolutionary adaptations to a symbiotic lifestyle.</title>
        <authorList>
            <person name="Aranda M."/>
            <person name="Li Y."/>
            <person name="Liew Y.J."/>
            <person name="Baumgarten S."/>
            <person name="Simakov O."/>
            <person name="Wilson M."/>
            <person name="Piel J."/>
            <person name="Ashoor H."/>
            <person name="Bougouffa S."/>
            <person name="Bajic V.B."/>
            <person name="Ryu T."/>
            <person name="Ravasi T."/>
            <person name="Bayer T."/>
            <person name="Micklem G."/>
            <person name="Kim H."/>
            <person name="Bhak J."/>
            <person name="Lajeunesse T.C."/>
            <person name="Voolstra C.R."/>
        </authorList>
    </citation>
    <scope>NUCLEOTIDE SEQUENCE [LARGE SCALE GENOMIC DNA]</scope>
    <source>
        <strain evidence="11 12">CCMP2467</strain>
    </source>
</reference>
<evidence type="ECO:0000313" key="11">
    <source>
        <dbReference type="EMBL" id="OLP85832.1"/>
    </source>
</evidence>
<sequence>MAMEIGARVEAHSLVNAKQLNGLVGKVCALEGDRVGVDFGAPQGAKALKPTNLLVLPAQKLPVTVLSGFLGAGKTTLLTHILTNREGLRVAVLVNDMASINVDEELLKQGVQFSESKDKMVELHNGCICCTLRDDLIKSVRDLALENRFDYLIIESTGISEPLPVATTFVAKGESGRPLLGELATLDTCATVVDCANFHADYQSLEKAVDRKELGAEKGDERTIVDLLIDQAEFANVLVLNKTDLVSSEQLGNLKELLGKLNPGARIVESQHGAVNLEFLLNTKTFDLDSASMRPGWQTELSGVSHTPETEEYGISSFVYRSDRPFHPDRLEELLSRATPLPGVLRSKGYAWSASDHLLAVEWSQAGAYTTLRGAYRWLPLGMSRRTWSEQNKAKYGESLYGDRRQELVFIGAIDEAAIRKLLDEALVTDEEFALGPETWTSWKKLITKEALGPEDLGREAEFEIGVVKTEGDRLGVSIDETEGMRVTYIRPGGLIYRWNMEHFRKNPEMVIRAGYNIVAINGVTGLREKKQIVSAYRHLKMTISRRVPGAKVQRPCAALHKPAARTPVAKGRRSPAPPRRGALLGQVCKMKAQPPAEASVGLRSQKNFMVRNMAAAALLDVRPSSIIYCHGPSGADKSSLVQLLRTTLGRCVESIRYQALCEKDFGRRCQSVEKLSEAMFAIIEEAFVDPNIRGFGENDTLLELATGGRLPTRALYKDLVWTEMSAQCIAVSTRALNLAKFKAGMPTRVAPLSSAANGTCLVPVSPRTSEGNDSNLSTPTFGGLAGIEESPRLEALRSSTRSLHQALNPVPSTQWVPNTMLPKSVRHIQRLARVPIQRVTIRQLQERSSLVTEGQHIQHAQWIQEEMPVRLAHRLSNFFDLPFVVICNARFHEVFRLFLHAFETLVETPPVQDSKDVEKFASVLRELVRGHDHTIHMLQEGYGELQSLLDGLIELDDFLNQTIFTRIGNRVLAEHFLVVHEARSSSPARESCGVVDPNVCPAEIVRDLAGSLAGLCDELFGEHVQVDLDGELGTTLAFVPEHLHFVLQEILKNAMRATLERHLAGKQLAPVTVTVLKGTFDVTLKISDRGGGMPREQLGSVWRYGYTSTKQRSPLKPRDDFDNLCGRDPASMRRLAGYGFGLPLSRVYARYFGGDIHIQSMEGLGTDVYVSINHLGDVLEQLNPRIVAS</sequence>
<comment type="similarity">
    <text evidence="7">Belongs to the SIMIBI class G3E GTPase family. ZNG1 subfamily.</text>
</comment>
<dbReference type="SUPFAM" id="SSF69012">
    <property type="entry name" value="alpha-ketoacid dehydrogenase kinase, N-terminal domain"/>
    <property type="match status" value="1"/>
</dbReference>
<dbReference type="CDD" id="cd03112">
    <property type="entry name" value="CobW-like"/>
    <property type="match status" value="1"/>
</dbReference>
<keyword evidence="12" id="KW-1185">Reference proteome</keyword>
<dbReference type="PANTHER" id="PTHR43603">
    <property type="entry name" value="COBW DOMAIN-CONTAINING PROTEIN DDB_G0274527"/>
    <property type="match status" value="1"/>
</dbReference>
<dbReference type="InterPro" id="IPR036890">
    <property type="entry name" value="HATPase_C_sf"/>
</dbReference>
<dbReference type="InterPro" id="IPR003594">
    <property type="entry name" value="HATPase_dom"/>
</dbReference>
<evidence type="ECO:0000256" key="8">
    <source>
        <dbReference type="ARBA" id="ARBA00049117"/>
    </source>
</evidence>
<dbReference type="Proteomes" id="UP000186817">
    <property type="component" value="Unassembled WGS sequence"/>
</dbReference>
<name>A0A1Q9CSE1_SYMMI</name>
<dbReference type="GO" id="GO:0005739">
    <property type="term" value="C:mitochondrion"/>
    <property type="evidence" value="ECO:0007669"/>
    <property type="project" value="UniProtKB-SubCell"/>
</dbReference>
<evidence type="ECO:0000256" key="2">
    <source>
        <dbReference type="ARBA" id="ARBA00006155"/>
    </source>
</evidence>
<dbReference type="Pfam" id="PF10436">
    <property type="entry name" value="BCDHK_Adom3"/>
    <property type="match status" value="1"/>
</dbReference>
<evidence type="ECO:0000259" key="9">
    <source>
        <dbReference type="PROSITE" id="PS50106"/>
    </source>
</evidence>
<evidence type="ECO:0000256" key="4">
    <source>
        <dbReference type="ARBA" id="ARBA00022801"/>
    </source>
</evidence>